<comment type="caution">
    <text evidence="1">The sequence shown here is derived from an EMBL/GenBank/DDBJ whole genome shotgun (WGS) entry which is preliminary data.</text>
</comment>
<name>A0A1S1V939_9FIRM</name>
<dbReference type="AlphaFoldDB" id="A0A1S1V939"/>
<reference evidence="1 2" key="1">
    <citation type="submission" date="2016-09" db="EMBL/GenBank/DDBJ databases">
        <title>Genome sequence of Eubacterium angustum.</title>
        <authorList>
            <person name="Poehlein A."/>
            <person name="Daniel R."/>
        </authorList>
    </citation>
    <scope>NUCLEOTIDE SEQUENCE [LARGE SCALE GENOMIC DNA]</scope>
    <source>
        <strain evidence="1 2">DSM 1989</strain>
    </source>
</reference>
<dbReference type="EMBL" id="MKIE01000002">
    <property type="protein sequence ID" value="OHW63116.1"/>
    <property type="molecule type" value="Genomic_DNA"/>
</dbReference>
<dbReference type="Proteomes" id="UP000180254">
    <property type="component" value="Unassembled WGS sequence"/>
</dbReference>
<dbReference type="RefSeq" id="WP_169817341.1">
    <property type="nucleotide sequence ID" value="NZ_MKIE01000002.1"/>
</dbReference>
<organism evidence="1 2">
    <name type="scientific">Andreesenia angusta</name>
    <dbReference type="NCBI Taxonomy" id="39480"/>
    <lineage>
        <taxon>Bacteria</taxon>
        <taxon>Bacillati</taxon>
        <taxon>Bacillota</taxon>
        <taxon>Tissierellia</taxon>
        <taxon>Tissierellales</taxon>
        <taxon>Gottschalkiaceae</taxon>
        <taxon>Andreesenia</taxon>
    </lineage>
</organism>
<proteinExistence type="predicted"/>
<sequence length="57" mass="6513">MGDLIAVGITLGIGSVFGRKLIEVYEAKKALRAERKRREQKRKAFAMVCEDFRNDNI</sequence>
<protein>
    <submittedName>
        <fullName evidence="1">Uncharacterized protein</fullName>
    </submittedName>
</protein>
<accession>A0A1S1V939</accession>
<keyword evidence="2" id="KW-1185">Reference proteome</keyword>
<gene>
    <name evidence="1" type="ORF">EUAN_09000</name>
</gene>
<dbReference type="STRING" id="39480.EUAN_09000"/>
<evidence type="ECO:0000313" key="1">
    <source>
        <dbReference type="EMBL" id="OHW63116.1"/>
    </source>
</evidence>
<evidence type="ECO:0000313" key="2">
    <source>
        <dbReference type="Proteomes" id="UP000180254"/>
    </source>
</evidence>